<gene>
    <name evidence="8" type="ORF">LLUT_LOCUS8178</name>
</gene>
<dbReference type="InterPro" id="IPR039622">
    <property type="entry name" value="MBD10/11"/>
</dbReference>
<dbReference type="Pfam" id="PF01429">
    <property type="entry name" value="MBD"/>
    <property type="match status" value="1"/>
</dbReference>
<feature type="compositionally biased region" description="Basic and acidic residues" evidence="6">
    <location>
        <begin position="290"/>
        <end position="324"/>
    </location>
</feature>
<evidence type="ECO:0000256" key="2">
    <source>
        <dbReference type="ARBA" id="ARBA00023015"/>
    </source>
</evidence>
<feature type="compositionally biased region" description="Basic and acidic residues" evidence="6">
    <location>
        <begin position="195"/>
        <end position="224"/>
    </location>
</feature>
<evidence type="ECO:0000256" key="4">
    <source>
        <dbReference type="ARBA" id="ARBA00023163"/>
    </source>
</evidence>
<evidence type="ECO:0000259" key="7">
    <source>
        <dbReference type="PROSITE" id="PS50982"/>
    </source>
</evidence>
<dbReference type="GO" id="GO:0003677">
    <property type="term" value="F:DNA binding"/>
    <property type="evidence" value="ECO:0007669"/>
    <property type="project" value="UniProtKB-KW"/>
</dbReference>
<reference evidence="8 9" key="1">
    <citation type="submission" date="2024-03" db="EMBL/GenBank/DDBJ databases">
        <authorList>
            <person name="Martinez-Hernandez J."/>
        </authorList>
    </citation>
    <scope>NUCLEOTIDE SEQUENCE [LARGE SCALE GENOMIC DNA]</scope>
</reference>
<evidence type="ECO:0000313" key="9">
    <source>
        <dbReference type="Proteomes" id="UP001497480"/>
    </source>
</evidence>
<evidence type="ECO:0000256" key="5">
    <source>
        <dbReference type="ARBA" id="ARBA00023242"/>
    </source>
</evidence>
<keyword evidence="4" id="KW-0804">Transcription</keyword>
<sequence length="332" mass="36998">MASSVEKEGGASSSAVEDAVSFQLHAPSGWKKKLLPKKSGTPKKNEIVFTAPTGEEINNKKQLEQYLKAHPGGPAVSEFDWGTGGTPRRSARISEKAKVAPPPESEPPKKRGKKSSASKKEASEEEKEENQETKEVQMREADQTKDNKDLEEEKNVVKENQDEKGADDADLKESTHPGEHQAEENVDIPNEEENNVVKENQDEKRTEDTDVKESAHPGEAKADEIVDIPNDEEQSKTADGELQASKEKIEGSEVFQNKDDEKIEQPQEETRKDDEPVDLEKSETILTSEKSVEVEGENKDEHDRSNHEHGEEHYKVHDINKTSETELTVNGS</sequence>
<dbReference type="InterPro" id="IPR001739">
    <property type="entry name" value="Methyl_CpG_DNA-bd"/>
</dbReference>
<dbReference type="EMBL" id="CAXHTB010000005">
    <property type="protein sequence ID" value="CAL0307118.1"/>
    <property type="molecule type" value="Genomic_DNA"/>
</dbReference>
<evidence type="ECO:0000313" key="8">
    <source>
        <dbReference type="EMBL" id="CAL0307118.1"/>
    </source>
</evidence>
<dbReference type="InterPro" id="IPR016177">
    <property type="entry name" value="DNA-bd_dom_sf"/>
</dbReference>
<dbReference type="SUPFAM" id="SSF54171">
    <property type="entry name" value="DNA-binding domain"/>
    <property type="match status" value="1"/>
</dbReference>
<keyword evidence="5" id="KW-0539">Nucleus</keyword>
<keyword evidence="2" id="KW-0805">Transcription regulation</keyword>
<accession>A0AAV1WDL4</accession>
<dbReference type="PANTHER" id="PTHR33729">
    <property type="entry name" value="METHYL-CPG BINDING DOMAIN CONTAINING PROTEIN, EXPRESSED"/>
    <property type="match status" value="1"/>
</dbReference>
<feature type="compositionally biased region" description="Basic and acidic residues" evidence="6">
    <location>
        <begin position="233"/>
        <end position="283"/>
    </location>
</feature>
<dbReference type="PROSITE" id="PS50982">
    <property type="entry name" value="MBD"/>
    <property type="match status" value="1"/>
</dbReference>
<keyword evidence="9" id="KW-1185">Reference proteome</keyword>
<proteinExistence type="predicted"/>
<organism evidence="8 9">
    <name type="scientific">Lupinus luteus</name>
    <name type="common">European yellow lupine</name>
    <dbReference type="NCBI Taxonomy" id="3873"/>
    <lineage>
        <taxon>Eukaryota</taxon>
        <taxon>Viridiplantae</taxon>
        <taxon>Streptophyta</taxon>
        <taxon>Embryophyta</taxon>
        <taxon>Tracheophyta</taxon>
        <taxon>Spermatophyta</taxon>
        <taxon>Magnoliopsida</taxon>
        <taxon>eudicotyledons</taxon>
        <taxon>Gunneridae</taxon>
        <taxon>Pentapetalae</taxon>
        <taxon>rosids</taxon>
        <taxon>fabids</taxon>
        <taxon>Fabales</taxon>
        <taxon>Fabaceae</taxon>
        <taxon>Papilionoideae</taxon>
        <taxon>50 kb inversion clade</taxon>
        <taxon>genistoids sensu lato</taxon>
        <taxon>core genistoids</taxon>
        <taxon>Genisteae</taxon>
        <taxon>Lupinus</taxon>
    </lineage>
</organism>
<dbReference type="AlphaFoldDB" id="A0AAV1WDL4"/>
<dbReference type="Proteomes" id="UP001497480">
    <property type="component" value="Unassembled WGS sequence"/>
</dbReference>
<feature type="compositionally biased region" description="Acidic residues" evidence="6">
    <location>
        <begin position="184"/>
        <end position="194"/>
    </location>
</feature>
<protein>
    <recommendedName>
        <fullName evidence="7">MBD domain-containing protein</fullName>
    </recommendedName>
</protein>
<feature type="domain" description="MBD" evidence="7">
    <location>
        <begin position="16"/>
        <end position="86"/>
    </location>
</feature>
<feature type="compositionally biased region" description="Basic and acidic residues" evidence="6">
    <location>
        <begin position="130"/>
        <end position="183"/>
    </location>
</feature>
<comment type="subcellular location">
    <subcellularLocation>
        <location evidence="1">Nucleus</location>
    </subcellularLocation>
</comment>
<dbReference type="GO" id="GO:0005634">
    <property type="term" value="C:nucleus"/>
    <property type="evidence" value="ECO:0007669"/>
    <property type="project" value="UniProtKB-SubCell"/>
</dbReference>
<keyword evidence="3" id="KW-0238">DNA-binding</keyword>
<evidence type="ECO:0000256" key="1">
    <source>
        <dbReference type="ARBA" id="ARBA00004123"/>
    </source>
</evidence>
<comment type="caution">
    <text evidence="8">The sequence shown here is derived from an EMBL/GenBank/DDBJ whole genome shotgun (WGS) entry which is preliminary data.</text>
</comment>
<dbReference type="Gene3D" id="3.30.890.10">
    <property type="entry name" value="Methyl-cpg-binding Protein 2, Chain A"/>
    <property type="match status" value="1"/>
</dbReference>
<feature type="region of interest" description="Disordered" evidence="6">
    <location>
        <begin position="22"/>
        <end position="332"/>
    </location>
</feature>
<name>A0AAV1WDL4_LUPLU</name>
<evidence type="ECO:0000256" key="3">
    <source>
        <dbReference type="ARBA" id="ARBA00023125"/>
    </source>
</evidence>
<dbReference type="PANTHER" id="PTHR33729:SF6">
    <property type="entry name" value="METHYL-CPG-BINDING DOMAIN-CONTAINING PROTEIN 11"/>
    <property type="match status" value="1"/>
</dbReference>
<evidence type="ECO:0000256" key="6">
    <source>
        <dbReference type="SAM" id="MobiDB-lite"/>
    </source>
</evidence>